<name>A0AAD5RYW0_9PEZI</name>
<evidence type="ECO:0000313" key="2">
    <source>
        <dbReference type="EMBL" id="KAJ2907074.1"/>
    </source>
</evidence>
<protein>
    <submittedName>
        <fullName evidence="2">SWIM zinc finger protein</fullName>
    </submittedName>
</protein>
<feature type="region of interest" description="Disordered" evidence="1">
    <location>
        <begin position="1"/>
        <end position="55"/>
    </location>
</feature>
<sequence length="569" mass="63101">MAPTTRAQRHRNSQSDSSTKSNPDHPNPHVSSQDLRSVEMEAEEGDTDDCIVQSPTTKLRYDISGLPSDAQSRVEDAFREPPQIALHHCRLRDGVYAFQMTELVPHSIRIGHPGGRHSVPSCSCAAESNSNKPLGDVDPATRGEMGVKSPCRHLLWLLDHVAKQTTAYEHNQNEPLTLNTKGYAEEIGDPFQEISRFHLDVLADSLHCNVVPDPSTPSPTFDNSRDHDTGSNSDDDEGDDDEDHEEEEEEESKIPSPLRVLEAREVLSSVAEVPVEDWRIDLSAPPRWRGKGSRGRKHGSLIRRGDLEATLFRMLISNDNLFHSFLSQLPERKPVNDPFRKLGQRVDRVVADLEAYSAALLTSSASGTSSSFTAPTILPPVPQPMTSSQTGAKVDELSETPNTVEWAAGHLQGIVRIIDTAIFTRDEPIKDWEQTSAVQTLVHLLGAVINRNKEFHPGNSSRDRNLFSRLIGDSPPGQGEDFVIYQLSLLPTACSMFLDPLQDMLVKLVDHKAYPRYIDKVKDLIARCKGGSRRASTVAASQSGSSARAGSKRRSQTIERDPKRQRHPR</sequence>
<dbReference type="Proteomes" id="UP001201980">
    <property type="component" value="Unassembled WGS sequence"/>
</dbReference>
<evidence type="ECO:0000256" key="1">
    <source>
        <dbReference type="SAM" id="MobiDB-lite"/>
    </source>
</evidence>
<accession>A0AAD5RYW0</accession>
<reference evidence="2" key="1">
    <citation type="submission" date="2022-07" db="EMBL/GenBank/DDBJ databases">
        <title>Draft genome sequence of Zalerion maritima ATCC 34329, a (micro)plastics degrading marine fungus.</title>
        <authorList>
            <person name="Paco A."/>
            <person name="Goncalves M.F.M."/>
            <person name="Rocha-Santos T.A.P."/>
            <person name="Alves A."/>
        </authorList>
    </citation>
    <scope>NUCLEOTIDE SEQUENCE</scope>
    <source>
        <strain evidence="2">ATCC 34329</strain>
    </source>
</reference>
<feature type="region of interest" description="Disordered" evidence="1">
    <location>
        <begin position="532"/>
        <end position="569"/>
    </location>
</feature>
<feature type="compositionally biased region" description="Acidic residues" evidence="1">
    <location>
        <begin position="233"/>
        <end position="251"/>
    </location>
</feature>
<comment type="caution">
    <text evidence="2">The sequence shown here is derived from an EMBL/GenBank/DDBJ whole genome shotgun (WGS) entry which is preliminary data.</text>
</comment>
<feature type="compositionally biased region" description="Low complexity" evidence="1">
    <location>
        <begin position="539"/>
        <end position="549"/>
    </location>
</feature>
<feature type="compositionally biased region" description="Acidic residues" evidence="1">
    <location>
        <begin position="40"/>
        <end position="49"/>
    </location>
</feature>
<dbReference type="EMBL" id="JAKWBI020000005">
    <property type="protein sequence ID" value="KAJ2907074.1"/>
    <property type="molecule type" value="Genomic_DNA"/>
</dbReference>
<organism evidence="2 3">
    <name type="scientific">Zalerion maritima</name>
    <dbReference type="NCBI Taxonomy" id="339359"/>
    <lineage>
        <taxon>Eukaryota</taxon>
        <taxon>Fungi</taxon>
        <taxon>Dikarya</taxon>
        <taxon>Ascomycota</taxon>
        <taxon>Pezizomycotina</taxon>
        <taxon>Sordariomycetes</taxon>
        <taxon>Lulworthiomycetidae</taxon>
        <taxon>Lulworthiales</taxon>
        <taxon>Lulworthiaceae</taxon>
        <taxon>Zalerion</taxon>
    </lineage>
</organism>
<proteinExistence type="predicted"/>
<evidence type="ECO:0000313" key="3">
    <source>
        <dbReference type="Proteomes" id="UP001201980"/>
    </source>
</evidence>
<keyword evidence="3" id="KW-1185">Reference proteome</keyword>
<feature type="region of interest" description="Disordered" evidence="1">
    <location>
        <begin position="210"/>
        <end position="258"/>
    </location>
</feature>
<gene>
    <name evidence="2" type="ORF">MKZ38_008642</name>
</gene>
<dbReference type="AlphaFoldDB" id="A0AAD5RYW0"/>